<feature type="region of interest" description="Disordered" evidence="5">
    <location>
        <begin position="464"/>
        <end position="517"/>
    </location>
</feature>
<dbReference type="InterPro" id="IPR057747">
    <property type="entry name" value="WWC1_hairpin"/>
</dbReference>
<feature type="compositionally biased region" description="Basic and acidic residues" evidence="5">
    <location>
        <begin position="1023"/>
        <end position="1033"/>
    </location>
</feature>
<dbReference type="SUPFAM" id="SSF51045">
    <property type="entry name" value="WW domain"/>
    <property type="match status" value="1"/>
</dbReference>
<proteinExistence type="predicted"/>
<sequence>ILYSKITKPLTFADCVGDELPLGWEEVYDQQVGVYYIDHINKTTQIENPRTQWRQEQERMLKEYLVVAQEALKAKKEMYLVKQQRLELAQQEMLLFHELSEDNRSITSTLSGSSSNAKYDPDQIKVEIACRRERLSRLKQELAQVKQELQYKEMGVETLQEIDRKMSCSQTNYKLDEAQAIFNELRSIKKAISTGEKERQDLIQSLAKLTVNFQSSLSISDSASEVANSTGTVGDLCNLQQYCDTGCQTDIMGEYGSQDSSHLVDKVKLNWQYEEAKKKVQSIQHQLAQLDSESWSGRAEADRDRDFMQLLREKEALLQEIILVSKQQHPPETLLQLEEERSRLEEEVQRAHSSQSQGANQRILQQEKRNVLLRQLEEATRITTYLHSQLKSLSASSLTVSSSSSRGSLASSRGSLASSRGSLSSISFSDIYGLPQYDRHEGAGEALDPHLRYLLAPETVSRDCSMFNPDPLTQSKTKRSHDTPQSLASLSSRSSLSSLSPPSSPMDTPYHSAPQDCPLTQMTEEYMEQAGRGLLEGLRAQSQTLSHTAMLSSEDMVSSTTVHQLDNKSHRDSGAQGAFTSTVTLRGNSANRSGRRARRVSAGVSEDALATDSGVFEAWVYTACGWHSHSLLVSNFTVSVTLLYFPLHRWESNSQSLRLHLLQLKNLNRCVKVHLIPLDTSRSCAFYCCTALEPQSQMSFNEGFRIPVPTSALAVCALQLSVCSLGPQAQEELLGTAQVSLADCEGSSEMVYHWLRVQMLSGTELPRPEQKSISHRRHHDGHEDEQRPRKEKKRCVRGRDKGVFCRSWQAESVDSGCSNSTAFIAPCSEGLCTEGICITPGGRCDQTTSKLCTVKVEKATMTEGLFPEPVRVRPKERGGRWGHASPFMRGSTIVRSQTFSPGARSQYVCRLYRSDSDSSTLPKKSPFVRNTLERRTLRYKQSYRSSLAEQPTRTSLDLELDLQACRTRQRQLMEELSALRELKLRLEEPQAREAAELPHWALRDERFRCLLREAQRQASQSKQEQRQEEAVERRMRKASKEVLQMRGQSQKEPLPVQTFREKMAFFTRPRFNIPPLPADDV</sequence>
<evidence type="ECO:0000256" key="5">
    <source>
        <dbReference type="SAM" id="MobiDB-lite"/>
    </source>
</evidence>
<feature type="coiled-coil region" evidence="4">
    <location>
        <begin position="128"/>
        <end position="155"/>
    </location>
</feature>
<dbReference type="GO" id="GO:0060090">
    <property type="term" value="F:molecular adaptor activity"/>
    <property type="evidence" value="ECO:0007669"/>
    <property type="project" value="TreeGrafter"/>
</dbReference>
<dbReference type="GO" id="GO:0019900">
    <property type="term" value="F:kinase binding"/>
    <property type="evidence" value="ECO:0007669"/>
    <property type="project" value="TreeGrafter"/>
</dbReference>
<feature type="domain" description="WW" evidence="6">
    <location>
        <begin position="18"/>
        <end position="51"/>
    </location>
</feature>
<dbReference type="InterPro" id="IPR051105">
    <property type="entry name" value="WWC/KIBRA_Hippo_Reg"/>
</dbReference>
<accession>A0A4W6DZP5</accession>
<dbReference type="InterPro" id="IPR001202">
    <property type="entry name" value="WW_dom"/>
</dbReference>
<dbReference type="Gene3D" id="2.20.70.10">
    <property type="match status" value="1"/>
</dbReference>
<dbReference type="PROSITE" id="PS50020">
    <property type="entry name" value="WW_DOMAIN_2"/>
    <property type="match status" value="1"/>
</dbReference>
<dbReference type="Ensembl" id="ENSLCAT00010031846.1">
    <property type="protein sequence ID" value="ENSLCAP00010031151.1"/>
    <property type="gene ID" value="ENSLCAG00010014617.1"/>
</dbReference>
<dbReference type="GO" id="GO:0006355">
    <property type="term" value="P:regulation of DNA-templated transcription"/>
    <property type="evidence" value="ECO:0007669"/>
    <property type="project" value="TreeGrafter"/>
</dbReference>
<evidence type="ECO:0000313" key="8">
    <source>
        <dbReference type="Proteomes" id="UP000314980"/>
    </source>
</evidence>
<dbReference type="SMART" id="SM00456">
    <property type="entry name" value="WW"/>
    <property type="match status" value="1"/>
</dbReference>
<dbReference type="PANTHER" id="PTHR14791:SF25">
    <property type="entry name" value="PROTEIN WWC3"/>
    <property type="match status" value="1"/>
</dbReference>
<organism evidence="7 8">
    <name type="scientific">Lates calcarifer</name>
    <name type="common">Barramundi</name>
    <name type="synonym">Holocentrus calcarifer</name>
    <dbReference type="NCBI Taxonomy" id="8187"/>
    <lineage>
        <taxon>Eukaryota</taxon>
        <taxon>Metazoa</taxon>
        <taxon>Chordata</taxon>
        <taxon>Craniata</taxon>
        <taxon>Vertebrata</taxon>
        <taxon>Euteleostomi</taxon>
        <taxon>Actinopterygii</taxon>
        <taxon>Neopterygii</taxon>
        <taxon>Teleostei</taxon>
        <taxon>Neoteleostei</taxon>
        <taxon>Acanthomorphata</taxon>
        <taxon>Carangaria</taxon>
        <taxon>Carangaria incertae sedis</taxon>
        <taxon>Centropomidae</taxon>
        <taxon>Lates</taxon>
    </lineage>
</organism>
<feature type="region of interest" description="Disordered" evidence="5">
    <location>
        <begin position="765"/>
        <end position="794"/>
    </location>
</feature>
<evidence type="ECO:0000259" key="6">
    <source>
        <dbReference type="PROSITE" id="PS50020"/>
    </source>
</evidence>
<dbReference type="GO" id="GO:0005737">
    <property type="term" value="C:cytoplasm"/>
    <property type="evidence" value="ECO:0007669"/>
    <property type="project" value="UniProtKB-SubCell"/>
</dbReference>
<dbReference type="AlphaFoldDB" id="A0A4W6DZP5"/>
<dbReference type="InterPro" id="IPR035892">
    <property type="entry name" value="C2_domain_sf"/>
</dbReference>
<dbReference type="SUPFAM" id="SSF49562">
    <property type="entry name" value="C2 domain (Calcium/lipid-binding domain, CaLB)"/>
    <property type="match status" value="1"/>
</dbReference>
<keyword evidence="3" id="KW-0677">Repeat</keyword>
<keyword evidence="8" id="KW-1185">Reference proteome</keyword>
<name>A0A4W6DZP5_LATCA</name>
<evidence type="ECO:0000256" key="1">
    <source>
        <dbReference type="ARBA" id="ARBA00004496"/>
    </source>
</evidence>
<dbReference type="Gene3D" id="2.60.40.150">
    <property type="entry name" value="C2 domain"/>
    <property type="match status" value="1"/>
</dbReference>
<feature type="coiled-coil region" evidence="4">
    <location>
        <begin position="266"/>
        <end position="293"/>
    </location>
</feature>
<dbReference type="GO" id="GO:0046621">
    <property type="term" value="P:negative regulation of organ growth"/>
    <property type="evidence" value="ECO:0007669"/>
    <property type="project" value="TreeGrafter"/>
</dbReference>
<dbReference type="CDD" id="cd00201">
    <property type="entry name" value="WW"/>
    <property type="match status" value="1"/>
</dbReference>
<feature type="region of interest" description="Disordered" evidence="5">
    <location>
        <begin position="400"/>
        <end position="421"/>
    </location>
</feature>
<comment type="subcellular location">
    <subcellularLocation>
        <location evidence="1">Cytoplasm</location>
    </subcellularLocation>
</comment>
<evidence type="ECO:0000256" key="4">
    <source>
        <dbReference type="SAM" id="Coils"/>
    </source>
</evidence>
<evidence type="ECO:0000256" key="2">
    <source>
        <dbReference type="ARBA" id="ARBA00022490"/>
    </source>
</evidence>
<dbReference type="InterPro" id="IPR036020">
    <property type="entry name" value="WW_dom_sf"/>
</dbReference>
<dbReference type="Proteomes" id="UP000314980">
    <property type="component" value="Unassembled WGS sequence"/>
</dbReference>
<dbReference type="PANTHER" id="PTHR14791">
    <property type="entry name" value="BOMB/KIRA PROTEINS"/>
    <property type="match status" value="1"/>
</dbReference>
<dbReference type="GO" id="GO:0016477">
    <property type="term" value="P:cell migration"/>
    <property type="evidence" value="ECO:0007669"/>
    <property type="project" value="TreeGrafter"/>
</dbReference>
<protein>
    <submittedName>
        <fullName evidence="7">WWC family member 3</fullName>
    </submittedName>
</protein>
<reference evidence="7" key="3">
    <citation type="submission" date="2025-09" db="UniProtKB">
        <authorList>
            <consortium name="Ensembl"/>
        </authorList>
    </citation>
    <scope>IDENTIFICATION</scope>
</reference>
<reference evidence="7" key="2">
    <citation type="submission" date="2025-08" db="UniProtKB">
        <authorList>
            <consortium name="Ensembl"/>
        </authorList>
    </citation>
    <scope>IDENTIFICATION</scope>
</reference>
<reference evidence="8" key="1">
    <citation type="submission" date="2015-09" db="EMBL/GenBank/DDBJ databases">
        <authorList>
            <person name="Sai Rama Sridatta P."/>
        </authorList>
    </citation>
    <scope>NUCLEOTIDE SEQUENCE [LARGE SCALE GENOMIC DNA]</scope>
</reference>
<dbReference type="GO" id="GO:0035330">
    <property type="term" value="P:regulation of hippo signaling"/>
    <property type="evidence" value="ECO:0007669"/>
    <property type="project" value="TreeGrafter"/>
</dbReference>
<dbReference type="FunFam" id="2.20.70.10:FF:000001">
    <property type="entry name" value="Membrane-associated guanylate kinase, WW and PDZ domain-containing protein 1"/>
    <property type="match status" value="1"/>
</dbReference>
<dbReference type="Pfam" id="PF00397">
    <property type="entry name" value="WW"/>
    <property type="match status" value="1"/>
</dbReference>
<feature type="compositionally biased region" description="Low complexity" evidence="5">
    <location>
        <begin position="484"/>
        <end position="501"/>
    </location>
</feature>
<gene>
    <name evidence="7" type="primary">WWC3</name>
    <name evidence="7" type="synonym">wwc3</name>
</gene>
<evidence type="ECO:0000256" key="3">
    <source>
        <dbReference type="ARBA" id="ARBA00022737"/>
    </source>
</evidence>
<keyword evidence="4" id="KW-0175">Coiled coil</keyword>
<dbReference type="GeneTree" id="ENSGT00410000025556"/>
<feature type="region of interest" description="Disordered" evidence="5">
    <location>
        <begin position="1017"/>
        <end position="1056"/>
    </location>
</feature>
<keyword evidence="2" id="KW-0963">Cytoplasm</keyword>
<evidence type="ECO:0000313" key="7">
    <source>
        <dbReference type="Ensembl" id="ENSLCAP00010031151.1"/>
    </source>
</evidence>
<dbReference type="Pfam" id="PF25802">
    <property type="entry name" value="WWC1"/>
    <property type="match status" value="1"/>
</dbReference>